<organism evidence="1 2">
    <name type="scientific">Magnetospirillum fulvum</name>
    <name type="common">Rhodospirillum fulvum</name>
    <dbReference type="NCBI Taxonomy" id="1082"/>
    <lineage>
        <taxon>Bacteria</taxon>
        <taxon>Pseudomonadati</taxon>
        <taxon>Pseudomonadota</taxon>
        <taxon>Alphaproteobacteria</taxon>
        <taxon>Rhodospirillales</taxon>
        <taxon>Rhodospirillaceae</taxon>
        <taxon>Magnetospirillum</taxon>
    </lineage>
</organism>
<gene>
    <name evidence="1" type="ORF">SAMN04244559_01650</name>
</gene>
<dbReference type="AlphaFoldDB" id="A0A1H6HKF7"/>
<name>A0A1H6HKF7_MAGFU</name>
<sequence length="81" mass="8609">MTITTLPSSARYHAAPVAVSTRRADDPWRSGEPALADVMADPIVHLVMARDGLTAAEVWPLLTEAGRILGRRLCPMTAAAA</sequence>
<protein>
    <submittedName>
        <fullName evidence="1">Uncharacterized protein</fullName>
    </submittedName>
</protein>
<dbReference type="EMBL" id="FNWO01000005">
    <property type="protein sequence ID" value="SEH34443.1"/>
    <property type="molecule type" value="Genomic_DNA"/>
</dbReference>
<reference evidence="2" key="1">
    <citation type="submission" date="2016-10" db="EMBL/GenBank/DDBJ databases">
        <authorList>
            <person name="Varghese N."/>
            <person name="Submissions S."/>
        </authorList>
    </citation>
    <scope>NUCLEOTIDE SEQUENCE [LARGE SCALE GENOMIC DNA]</scope>
    <source>
        <strain evidence="2">DSM 13234</strain>
    </source>
</reference>
<evidence type="ECO:0000313" key="2">
    <source>
        <dbReference type="Proteomes" id="UP000182983"/>
    </source>
</evidence>
<dbReference type="Proteomes" id="UP000182983">
    <property type="component" value="Unassembled WGS sequence"/>
</dbReference>
<proteinExistence type="predicted"/>
<accession>A0A1H6HKF7</accession>
<dbReference type="OrthoDB" id="7360359at2"/>
<keyword evidence="2" id="KW-1185">Reference proteome</keyword>
<dbReference type="RefSeq" id="WP_074767433.1">
    <property type="nucleotide sequence ID" value="NZ_FNWO01000005.1"/>
</dbReference>
<evidence type="ECO:0000313" key="1">
    <source>
        <dbReference type="EMBL" id="SEH34443.1"/>
    </source>
</evidence>